<reference evidence="1 2" key="1">
    <citation type="journal article" date="2023" name="Sci. Data">
        <title>Genome assembly of the Korean intertidal mud-creeper Batillaria attramentaria.</title>
        <authorList>
            <person name="Patra A.K."/>
            <person name="Ho P.T."/>
            <person name="Jun S."/>
            <person name="Lee S.J."/>
            <person name="Kim Y."/>
            <person name="Won Y.J."/>
        </authorList>
    </citation>
    <scope>NUCLEOTIDE SEQUENCE [LARGE SCALE GENOMIC DNA]</scope>
    <source>
        <strain evidence="1">Wonlab-2016</strain>
    </source>
</reference>
<proteinExistence type="predicted"/>
<name>A0ABD0K7G9_9CAEN</name>
<protein>
    <submittedName>
        <fullName evidence="1">Uncharacterized protein</fullName>
    </submittedName>
</protein>
<dbReference type="Proteomes" id="UP001519460">
    <property type="component" value="Unassembled WGS sequence"/>
</dbReference>
<organism evidence="1 2">
    <name type="scientific">Batillaria attramentaria</name>
    <dbReference type="NCBI Taxonomy" id="370345"/>
    <lineage>
        <taxon>Eukaryota</taxon>
        <taxon>Metazoa</taxon>
        <taxon>Spiralia</taxon>
        <taxon>Lophotrochozoa</taxon>
        <taxon>Mollusca</taxon>
        <taxon>Gastropoda</taxon>
        <taxon>Caenogastropoda</taxon>
        <taxon>Sorbeoconcha</taxon>
        <taxon>Cerithioidea</taxon>
        <taxon>Batillariidae</taxon>
        <taxon>Batillaria</taxon>
    </lineage>
</organism>
<accession>A0ABD0K7G9</accession>
<sequence length="94" mass="10718">QAQGRPPVTELDKYSTIRVLLHESVNEAVPGLPRLNRICFSEWLQHTTELKTTDASKQTQERGSVASRKYQDSKCLYSVLKAHFACGDERVRRS</sequence>
<dbReference type="EMBL" id="JACVVK020000232">
    <property type="protein sequence ID" value="KAK7483149.1"/>
    <property type="molecule type" value="Genomic_DNA"/>
</dbReference>
<evidence type="ECO:0000313" key="2">
    <source>
        <dbReference type="Proteomes" id="UP001519460"/>
    </source>
</evidence>
<evidence type="ECO:0000313" key="1">
    <source>
        <dbReference type="EMBL" id="KAK7483149.1"/>
    </source>
</evidence>
<dbReference type="AlphaFoldDB" id="A0ABD0K7G9"/>
<feature type="non-terminal residue" evidence="1">
    <location>
        <position position="1"/>
    </location>
</feature>
<comment type="caution">
    <text evidence="1">The sequence shown here is derived from an EMBL/GenBank/DDBJ whole genome shotgun (WGS) entry which is preliminary data.</text>
</comment>
<gene>
    <name evidence="1" type="ORF">BaRGS_00025645</name>
</gene>
<keyword evidence="2" id="KW-1185">Reference proteome</keyword>